<dbReference type="InterPro" id="IPR036396">
    <property type="entry name" value="Cyt_P450_sf"/>
</dbReference>
<dbReference type="PANTHER" id="PTHR46696">
    <property type="entry name" value="P450, PUTATIVE (EUROFUNG)-RELATED"/>
    <property type="match status" value="1"/>
</dbReference>
<evidence type="ECO:0000313" key="3">
    <source>
        <dbReference type="Proteomes" id="UP001156441"/>
    </source>
</evidence>
<dbReference type="Proteomes" id="UP001156441">
    <property type="component" value="Unassembled WGS sequence"/>
</dbReference>
<accession>A0ABT2JB90</accession>
<reference evidence="2 3" key="1">
    <citation type="submission" date="2021-02" db="EMBL/GenBank/DDBJ databases">
        <title>Actinophytocola xerophila sp. nov., isolated from soil of cotton cropping field.</title>
        <authorList>
            <person name="Huang R."/>
            <person name="Chen X."/>
            <person name="Ge X."/>
            <person name="Liu W."/>
        </authorList>
    </citation>
    <scope>NUCLEOTIDE SEQUENCE [LARGE SCALE GENOMIC DNA]</scope>
    <source>
        <strain evidence="2 3">S1-96</strain>
    </source>
</reference>
<organism evidence="2 3">
    <name type="scientific">Actinophytocola gossypii</name>
    <dbReference type="NCBI Taxonomy" id="2812003"/>
    <lineage>
        <taxon>Bacteria</taxon>
        <taxon>Bacillati</taxon>
        <taxon>Actinomycetota</taxon>
        <taxon>Actinomycetes</taxon>
        <taxon>Pseudonocardiales</taxon>
        <taxon>Pseudonocardiaceae</taxon>
    </lineage>
</organism>
<dbReference type="Gene3D" id="1.10.630.10">
    <property type="entry name" value="Cytochrome P450"/>
    <property type="match status" value="1"/>
</dbReference>
<proteinExistence type="inferred from homology"/>
<dbReference type="Pfam" id="PF00067">
    <property type="entry name" value="p450"/>
    <property type="match status" value="1"/>
</dbReference>
<dbReference type="InterPro" id="IPR030958">
    <property type="entry name" value="P450-rel_GT_act"/>
</dbReference>
<dbReference type="EMBL" id="JAFFZE010000014">
    <property type="protein sequence ID" value="MCT2585135.1"/>
    <property type="molecule type" value="Genomic_DNA"/>
</dbReference>
<evidence type="ECO:0000313" key="2">
    <source>
        <dbReference type="EMBL" id="MCT2585135.1"/>
    </source>
</evidence>
<comment type="caution">
    <text evidence="2">The sequence shown here is derived from an EMBL/GenBank/DDBJ whole genome shotgun (WGS) entry which is preliminary data.</text>
</comment>
<sequence length="416" mass="44596">MTRHQIDPRTVTESDLARHLLAARGIQWMRGNRGDPYALILRAQGIDPHRLFPGLRGAPVIRQSETDVWVTVDHAAGRQILADPRLRLRDQAAAKRRKRVFTIDSRTSLKHVLSVDDAVLAMDRAEHDRLRPIAERILAPDADEVTRVFAETLAKTLANTSANTGGRFDLMTDFARPATVSVLAELTGVPAGARDDHAAACAGAGPALDATLCPPTLAMTTRLVAAYDAIRETFAGHDAGHDEDARAVGLLAAVAGTEVTTNLICDAVLALLDHPDQWRLLRAEPDRAPDAVEEALRFAPPVRLESRIAAEDAEVAGQAVGRGDQVVVLVDAANRDPAVFAEPDRFDLTRTSSAGHLALPEGSSTSLVAAPARLLAGAALRVLADTVPELRTDGDVVRRMRSPVVRGIARCPVASQ</sequence>
<dbReference type="NCBIfam" id="TIGR04515">
    <property type="entry name" value="P450_rel_GT_act"/>
    <property type="match status" value="1"/>
</dbReference>
<dbReference type="PANTHER" id="PTHR46696:SF1">
    <property type="entry name" value="CYTOCHROME P450 YJIB-RELATED"/>
    <property type="match status" value="1"/>
</dbReference>
<gene>
    <name evidence="2" type="ORF">JT362_18630</name>
</gene>
<evidence type="ECO:0000256" key="1">
    <source>
        <dbReference type="ARBA" id="ARBA00010617"/>
    </source>
</evidence>
<name>A0ABT2JB90_9PSEU</name>
<keyword evidence="3" id="KW-1185">Reference proteome</keyword>
<dbReference type="InterPro" id="IPR001128">
    <property type="entry name" value="Cyt_P450"/>
</dbReference>
<dbReference type="SUPFAM" id="SSF48264">
    <property type="entry name" value="Cytochrome P450"/>
    <property type="match status" value="1"/>
</dbReference>
<dbReference type="RefSeq" id="WP_260192612.1">
    <property type="nucleotide sequence ID" value="NZ_JAFFZE010000014.1"/>
</dbReference>
<comment type="similarity">
    <text evidence="1">Belongs to the cytochrome P450 family.</text>
</comment>
<protein>
    <submittedName>
        <fullName evidence="2">P450-derived glycosyltransferase activator</fullName>
    </submittedName>
</protein>